<keyword evidence="2" id="KW-1185">Reference proteome</keyword>
<dbReference type="Proteomes" id="UP001596425">
    <property type="component" value="Unassembled WGS sequence"/>
</dbReference>
<protein>
    <submittedName>
        <fullName evidence="1">FG-GAP repeat domain-containing protein</fullName>
    </submittedName>
</protein>
<gene>
    <name evidence="1" type="ORF">ACFQBM_18890</name>
</gene>
<accession>A0ABW1YRW3</accession>
<dbReference type="RefSeq" id="WP_193192748.1">
    <property type="nucleotide sequence ID" value="NZ_JACZFR010000032.1"/>
</dbReference>
<dbReference type="EMBL" id="JBHSVR010000001">
    <property type="protein sequence ID" value="MFC6635346.1"/>
    <property type="molecule type" value="Genomic_DNA"/>
</dbReference>
<dbReference type="InterPro" id="IPR028994">
    <property type="entry name" value="Integrin_alpha_N"/>
</dbReference>
<dbReference type="SUPFAM" id="SSF69318">
    <property type="entry name" value="Integrin alpha N-terminal domain"/>
    <property type="match status" value="1"/>
</dbReference>
<organism evidence="1 2">
    <name type="scientific">Microbulbifer taiwanensis</name>
    <dbReference type="NCBI Taxonomy" id="986746"/>
    <lineage>
        <taxon>Bacteria</taxon>
        <taxon>Pseudomonadati</taxon>
        <taxon>Pseudomonadota</taxon>
        <taxon>Gammaproteobacteria</taxon>
        <taxon>Cellvibrionales</taxon>
        <taxon>Microbulbiferaceae</taxon>
        <taxon>Microbulbifer</taxon>
    </lineage>
</organism>
<evidence type="ECO:0000313" key="2">
    <source>
        <dbReference type="Proteomes" id="UP001596425"/>
    </source>
</evidence>
<reference evidence="2" key="1">
    <citation type="journal article" date="2019" name="Int. J. Syst. Evol. Microbiol.">
        <title>The Global Catalogue of Microorganisms (GCM) 10K type strain sequencing project: providing services to taxonomists for standard genome sequencing and annotation.</title>
        <authorList>
            <consortium name="The Broad Institute Genomics Platform"/>
            <consortium name="The Broad Institute Genome Sequencing Center for Infectious Disease"/>
            <person name="Wu L."/>
            <person name="Ma J."/>
        </authorList>
    </citation>
    <scope>NUCLEOTIDE SEQUENCE [LARGE SCALE GENOMIC DNA]</scope>
    <source>
        <strain evidence="2">CGMCC 1.13718</strain>
    </source>
</reference>
<comment type="caution">
    <text evidence="1">The sequence shown here is derived from an EMBL/GenBank/DDBJ whole genome shotgun (WGS) entry which is preliminary data.</text>
</comment>
<name>A0ABW1YRW3_9GAMM</name>
<proteinExistence type="predicted"/>
<sequence>MSALVSILLSVGIMGKEVQAVSYSGLESVNLPSRTVEQIAAGPPSVADFGVEDDNLQRAHWSNVTIFSSPFNKHRINFPAATVDKYWKAVADMDGDGRRDLIFKRDGKLKLGRNIGSNSRPEYLAPIDLFGEGDFSMGEVGDGSLPLKLTLSTEIIGSKGVGKSTVEYVRLQDLNGDGRLDIVDARSPGEWIAYMNMPSGHGTGGYPIYWEKLTLAVEQRVDEWRSRVSVGGHGGDFKNGWVSGARFPLSWTLSGTYRLAEAWGYAFWGWNVQNSCTAVTSLDPVQMSRTACAWERFPSSDLEWQLGSSTVFDLVFDLTDANGDGYVDLVSSRWPQGFQVIGLTPADLENTVENPECRQGICEPGLFRAEAGRPWEQDYLGLVVLPKPESVLEDLPAELQVVRNNYDKFATCFDDGEVYCNPVPPFTIDAYENCYSWYGGFRRDLSPTHPSSCLVEDISTRWQGNIRAQQQLPRGSLTIISNVAGFGN</sequence>
<evidence type="ECO:0000313" key="1">
    <source>
        <dbReference type="EMBL" id="MFC6635346.1"/>
    </source>
</evidence>